<dbReference type="Proteomes" id="UP001054945">
    <property type="component" value="Unassembled WGS sequence"/>
</dbReference>
<evidence type="ECO:0000313" key="1">
    <source>
        <dbReference type="EMBL" id="GIY59358.1"/>
    </source>
</evidence>
<reference evidence="1 2" key="1">
    <citation type="submission" date="2021-06" db="EMBL/GenBank/DDBJ databases">
        <title>Caerostris extrusa draft genome.</title>
        <authorList>
            <person name="Kono N."/>
            <person name="Arakawa K."/>
        </authorList>
    </citation>
    <scope>NUCLEOTIDE SEQUENCE [LARGE SCALE GENOMIC DNA]</scope>
</reference>
<accession>A0AAV4UNL5</accession>
<evidence type="ECO:0000313" key="2">
    <source>
        <dbReference type="Proteomes" id="UP001054945"/>
    </source>
</evidence>
<dbReference type="AlphaFoldDB" id="A0AAV4UNL5"/>
<keyword evidence="2" id="KW-1185">Reference proteome</keyword>
<sequence length="189" mass="20965">MEDYWNGDSLVREMVNVVTFIFDNFLLDSEKNCVKRAAGRKHGGLFSGHSAGDFSVLENPKVRDAVHEGLYIIFYNGVKDVKAICEEPVSRCPPLRRQRCPRTPLGGRLRSPSGLSTLKPIKSFWTAPGGQARPPLLTPLTVWSVCWSSPGDSYKRKRVSCVEGGGSGSTLHNSELGELLDLKNKRLNY</sequence>
<dbReference type="EMBL" id="BPLR01013198">
    <property type="protein sequence ID" value="GIY59358.1"/>
    <property type="molecule type" value="Genomic_DNA"/>
</dbReference>
<proteinExistence type="predicted"/>
<gene>
    <name evidence="1" type="ORF">CEXT_405811</name>
</gene>
<protein>
    <submittedName>
        <fullName evidence="1">Uncharacterized protein</fullName>
    </submittedName>
</protein>
<comment type="caution">
    <text evidence="1">The sequence shown here is derived from an EMBL/GenBank/DDBJ whole genome shotgun (WGS) entry which is preliminary data.</text>
</comment>
<organism evidence="1 2">
    <name type="scientific">Caerostris extrusa</name>
    <name type="common">Bark spider</name>
    <name type="synonym">Caerostris bankana</name>
    <dbReference type="NCBI Taxonomy" id="172846"/>
    <lineage>
        <taxon>Eukaryota</taxon>
        <taxon>Metazoa</taxon>
        <taxon>Ecdysozoa</taxon>
        <taxon>Arthropoda</taxon>
        <taxon>Chelicerata</taxon>
        <taxon>Arachnida</taxon>
        <taxon>Araneae</taxon>
        <taxon>Araneomorphae</taxon>
        <taxon>Entelegynae</taxon>
        <taxon>Araneoidea</taxon>
        <taxon>Araneidae</taxon>
        <taxon>Caerostris</taxon>
    </lineage>
</organism>
<name>A0AAV4UNL5_CAEEX</name>